<dbReference type="STRING" id="870435.A0A0C3NLU0"/>
<feature type="domain" description="Heterokaryon incompatibility" evidence="1">
    <location>
        <begin position="36"/>
        <end position="141"/>
    </location>
</feature>
<organism evidence="2 3">
    <name type="scientific">Pisolithus tinctorius Marx 270</name>
    <dbReference type="NCBI Taxonomy" id="870435"/>
    <lineage>
        <taxon>Eukaryota</taxon>
        <taxon>Fungi</taxon>
        <taxon>Dikarya</taxon>
        <taxon>Basidiomycota</taxon>
        <taxon>Agaricomycotina</taxon>
        <taxon>Agaricomycetes</taxon>
        <taxon>Agaricomycetidae</taxon>
        <taxon>Boletales</taxon>
        <taxon>Sclerodermatineae</taxon>
        <taxon>Pisolithaceae</taxon>
        <taxon>Pisolithus</taxon>
    </lineage>
</organism>
<sequence>MRLLDVATVLDIEKDFQRAGPHTKFFEERSGGTEKYAILSHRWGDEVDYDEMARLMRMTESDRNEIKRRAGYEKIIKTCEQALRDGYRWIWIDTCCIDRRRSSELSEAVNSTYRWYHKSQKCYAYLNDVEDSTFPTKQDFNKFAKFNGWPEWFSRCWTLQELIAPKQVEFFNRDWVPIGGKQDLAGMLEKITRIPPGILKDGRIPRSVCVAQIMSWAADRETARMEDRAYSLLGLFDVNMPILYGEGEKAFRRLQLEIIRAFNDHSIFAW</sequence>
<reference evidence="3" key="2">
    <citation type="submission" date="2015-01" db="EMBL/GenBank/DDBJ databases">
        <title>Evolutionary Origins and Diversification of the Mycorrhizal Mutualists.</title>
        <authorList>
            <consortium name="DOE Joint Genome Institute"/>
            <consortium name="Mycorrhizal Genomics Consortium"/>
            <person name="Kohler A."/>
            <person name="Kuo A."/>
            <person name="Nagy L.G."/>
            <person name="Floudas D."/>
            <person name="Copeland A."/>
            <person name="Barry K.W."/>
            <person name="Cichocki N."/>
            <person name="Veneault-Fourrey C."/>
            <person name="LaButti K."/>
            <person name="Lindquist E.A."/>
            <person name="Lipzen A."/>
            <person name="Lundell T."/>
            <person name="Morin E."/>
            <person name="Murat C."/>
            <person name="Riley R."/>
            <person name="Ohm R."/>
            <person name="Sun H."/>
            <person name="Tunlid A."/>
            <person name="Henrissat B."/>
            <person name="Grigoriev I.V."/>
            <person name="Hibbett D.S."/>
            <person name="Martin F."/>
        </authorList>
    </citation>
    <scope>NUCLEOTIDE SEQUENCE [LARGE SCALE GENOMIC DNA]</scope>
    <source>
        <strain evidence="3">Marx 270</strain>
    </source>
</reference>
<keyword evidence="3" id="KW-1185">Reference proteome</keyword>
<dbReference type="AlphaFoldDB" id="A0A0C3NLU0"/>
<dbReference type="InParanoid" id="A0A0C3NLU0"/>
<name>A0A0C3NLU0_PISTI</name>
<dbReference type="InterPro" id="IPR010730">
    <property type="entry name" value="HET"/>
</dbReference>
<evidence type="ECO:0000259" key="1">
    <source>
        <dbReference type="Pfam" id="PF06985"/>
    </source>
</evidence>
<dbReference type="EMBL" id="KN832043">
    <property type="protein sequence ID" value="KIN96595.1"/>
    <property type="molecule type" value="Genomic_DNA"/>
</dbReference>
<gene>
    <name evidence="2" type="ORF">M404DRAFT_162597</name>
</gene>
<dbReference type="PANTHER" id="PTHR10622:SF10">
    <property type="entry name" value="HET DOMAIN-CONTAINING PROTEIN"/>
    <property type="match status" value="1"/>
</dbReference>
<proteinExistence type="predicted"/>
<dbReference type="PANTHER" id="PTHR10622">
    <property type="entry name" value="HET DOMAIN-CONTAINING PROTEIN"/>
    <property type="match status" value="1"/>
</dbReference>
<evidence type="ECO:0000313" key="2">
    <source>
        <dbReference type="EMBL" id="KIN96595.1"/>
    </source>
</evidence>
<accession>A0A0C3NLU0</accession>
<reference evidence="2 3" key="1">
    <citation type="submission" date="2014-04" db="EMBL/GenBank/DDBJ databases">
        <authorList>
            <consortium name="DOE Joint Genome Institute"/>
            <person name="Kuo A."/>
            <person name="Kohler A."/>
            <person name="Costa M.D."/>
            <person name="Nagy L.G."/>
            <person name="Floudas D."/>
            <person name="Copeland A."/>
            <person name="Barry K.W."/>
            <person name="Cichocki N."/>
            <person name="Veneault-Fourrey C."/>
            <person name="LaButti K."/>
            <person name="Lindquist E.A."/>
            <person name="Lipzen A."/>
            <person name="Lundell T."/>
            <person name="Morin E."/>
            <person name="Murat C."/>
            <person name="Sun H."/>
            <person name="Tunlid A."/>
            <person name="Henrissat B."/>
            <person name="Grigoriev I.V."/>
            <person name="Hibbett D.S."/>
            <person name="Martin F."/>
            <person name="Nordberg H.P."/>
            <person name="Cantor M.N."/>
            <person name="Hua S.X."/>
        </authorList>
    </citation>
    <scope>NUCLEOTIDE SEQUENCE [LARGE SCALE GENOMIC DNA]</scope>
    <source>
        <strain evidence="2 3">Marx 270</strain>
    </source>
</reference>
<protein>
    <recommendedName>
        <fullName evidence="1">Heterokaryon incompatibility domain-containing protein</fullName>
    </recommendedName>
</protein>
<dbReference type="Proteomes" id="UP000054217">
    <property type="component" value="Unassembled WGS sequence"/>
</dbReference>
<feature type="non-terminal residue" evidence="2">
    <location>
        <position position="270"/>
    </location>
</feature>
<dbReference type="OrthoDB" id="2727312at2759"/>
<evidence type="ECO:0000313" key="3">
    <source>
        <dbReference type="Proteomes" id="UP000054217"/>
    </source>
</evidence>
<dbReference type="HOGENOM" id="CLU_000288_138_0_1"/>
<dbReference type="Pfam" id="PF06985">
    <property type="entry name" value="HET"/>
    <property type="match status" value="1"/>
</dbReference>